<accession>A0A223LG28</accession>
<sequence length="49" mass="5803">METSCIFQWIKENPEEYQKILTEEIDKEIIENLKKEIQNGKAKESSTKS</sequence>
<protein>
    <submittedName>
        <fullName evidence="1">Uncharacterized protein</fullName>
    </submittedName>
</protein>
<dbReference type="EMBL" id="MF448340">
    <property type="protein sequence ID" value="ASU00462.1"/>
    <property type="molecule type" value="Genomic_DNA"/>
</dbReference>
<reference evidence="1 2" key="1">
    <citation type="submission" date="2017-07" db="EMBL/GenBank/DDBJ databases">
        <title>In vitro design and evaluation of phage cocktails against multidrug-resistant Aeromonas salmonicida.</title>
        <authorList>
            <person name="Chen L."/>
            <person name="Yuan S."/>
            <person name="Ma Y."/>
        </authorList>
    </citation>
    <scope>NUCLEOTIDE SEQUENCE [LARGE SCALE GENOMIC DNA]</scope>
</reference>
<evidence type="ECO:0000313" key="2">
    <source>
        <dbReference type="Proteomes" id="UP000226092"/>
    </source>
</evidence>
<evidence type="ECO:0000313" key="1">
    <source>
        <dbReference type="EMBL" id="ASU00462.1"/>
    </source>
</evidence>
<dbReference type="Proteomes" id="UP000226092">
    <property type="component" value="Segment"/>
</dbReference>
<proteinExistence type="predicted"/>
<dbReference type="KEGG" id="vg:55604457"/>
<dbReference type="GeneID" id="55604457"/>
<keyword evidence="2" id="KW-1185">Reference proteome</keyword>
<organism evidence="1 2">
    <name type="scientific">Aeromonas phage AS-zj</name>
    <dbReference type="NCBI Taxonomy" id="2024208"/>
    <lineage>
        <taxon>Viruses</taxon>
        <taxon>Duplodnaviria</taxon>
        <taxon>Heunggongvirae</taxon>
        <taxon>Uroviricota</taxon>
        <taxon>Caudoviricetes</taxon>
        <taxon>Pantevenvirales</taxon>
        <taxon>Straboviridae</taxon>
        <taxon>Emmerichvirinae</taxon>
        <taxon>Ceceduovirus</taxon>
        <taxon>Ceceduovirus aszj</taxon>
    </lineage>
</organism>
<dbReference type="RefSeq" id="YP_009834390.1">
    <property type="nucleotide sequence ID" value="NC_048673.1"/>
</dbReference>
<name>A0A223LG28_9CAUD</name>